<dbReference type="InterPro" id="IPR019134">
    <property type="entry name" value="Cactin_C"/>
</dbReference>
<proteinExistence type="inferred from homology"/>
<comment type="caution">
    <text evidence="6">The sequence shown here is derived from an EMBL/GenBank/DDBJ whole genome shotgun (WGS) entry which is preliminary data.</text>
</comment>
<dbReference type="Pfam" id="PF10312">
    <property type="entry name" value="Cactin_mid"/>
    <property type="match status" value="1"/>
</dbReference>
<gene>
    <name evidence="6" type="ORF">AAHA92_16643</name>
</gene>
<feature type="region of interest" description="Disordered" evidence="3">
    <location>
        <begin position="117"/>
        <end position="140"/>
    </location>
</feature>
<evidence type="ECO:0000313" key="6">
    <source>
        <dbReference type="EMBL" id="KAL1548407.1"/>
    </source>
</evidence>
<evidence type="ECO:0000256" key="3">
    <source>
        <dbReference type="SAM" id="MobiDB-lite"/>
    </source>
</evidence>
<evidence type="ECO:0000256" key="1">
    <source>
        <dbReference type="ARBA" id="ARBA00006895"/>
    </source>
</evidence>
<feature type="domain" description="Splicing factor Cactin C-terminal" evidence="4">
    <location>
        <begin position="298"/>
        <end position="336"/>
    </location>
</feature>
<evidence type="ECO:0000259" key="5">
    <source>
        <dbReference type="Pfam" id="PF10312"/>
    </source>
</evidence>
<evidence type="ECO:0000259" key="4">
    <source>
        <dbReference type="Pfam" id="PF09732"/>
    </source>
</evidence>
<feature type="domain" description="Splicing factor cactin central" evidence="5">
    <location>
        <begin position="3"/>
        <end position="107"/>
    </location>
</feature>
<dbReference type="InterPro" id="IPR018816">
    <property type="entry name" value="Cactin_central"/>
</dbReference>
<dbReference type="Proteomes" id="UP001567538">
    <property type="component" value="Unassembled WGS sequence"/>
</dbReference>
<name>A0ABD1GWD6_SALDI</name>
<evidence type="ECO:0000256" key="2">
    <source>
        <dbReference type="ARBA" id="ARBA00034534"/>
    </source>
</evidence>
<dbReference type="PANTHER" id="PTHR21737:SF4">
    <property type="entry name" value="SPLICING FACTOR CACTIN"/>
    <property type="match status" value="1"/>
</dbReference>
<comment type="similarity">
    <text evidence="1">Belongs to the CACTIN family.</text>
</comment>
<sequence>MGYWEALLVVSEWELTEARKKDALDRARVRGEKLPPEMIGEEQGLHMSIEADVKSLLQGKTYSELEALQSQIESQMRSGTAKVVEYWEAILKRLHIYKAKACLKEIHTSMLRRHLERLETPSEGENIKTEPAQELDEQDSDQDMEVMEYVGARASPTPVTEVEAPDEEELAGSYSPQLLHVDEDEEEDAIDPEEDKANLERKRIAVKEDRRIQEISSRQNPPPEDNFERSAMKTMGAMEDGDVVFGSSDEINLDSQVYWWHDKYRPRKPKYFNRVHTGYEWNKYNQTHYDHDNPPPKAFRIVNKEWEYSHKKGFKCTFERGILHIYFNLKRYRYRR</sequence>
<feature type="domain" description="Splicing factor Cactin C-terminal" evidence="4">
    <location>
        <begin position="260"/>
        <end position="297"/>
    </location>
</feature>
<evidence type="ECO:0000313" key="7">
    <source>
        <dbReference type="Proteomes" id="UP001567538"/>
    </source>
</evidence>
<feature type="compositionally biased region" description="Basic and acidic residues" evidence="3">
    <location>
        <begin position="117"/>
        <end position="128"/>
    </location>
</feature>
<organism evidence="6 7">
    <name type="scientific">Salvia divinorum</name>
    <name type="common">Maria pastora</name>
    <name type="synonym">Diviner's sage</name>
    <dbReference type="NCBI Taxonomy" id="28513"/>
    <lineage>
        <taxon>Eukaryota</taxon>
        <taxon>Viridiplantae</taxon>
        <taxon>Streptophyta</taxon>
        <taxon>Embryophyta</taxon>
        <taxon>Tracheophyta</taxon>
        <taxon>Spermatophyta</taxon>
        <taxon>Magnoliopsida</taxon>
        <taxon>eudicotyledons</taxon>
        <taxon>Gunneridae</taxon>
        <taxon>Pentapetalae</taxon>
        <taxon>asterids</taxon>
        <taxon>lamiids</taxon>
        <taxon>Lamiales</taxon>
        <taxon>Lamiaceae</taxon>
        <taxon>Nepetoideae</taxon>
        <taxon>Mentheae</taxon>
        <taxon>Salviinae</taxon>
        <taxon>Salvia</taxon>
        <taxon>Salvia subgen. Calosphace</taxon>
    </lineage>
</organism>
<reference evidence="6 7" key="1">
    <citation type="submission" date="2024-06" db="EMBL/GenBank/DDBJ databases">
        <title>A chromosome level genome sequence of Diviner's sage (Salvia divinorum).</title>
        <authorList>
            <person name="Ford S.A."/>
            <person name="Ro D.-K."/>
            <person name="Ness R.W."/>
            <person name="Phillips M.A."/>
        </authorList>
    </citation>
    <scope>NUCLEOTIDE SEQUENCE [LARGE SCALE GENOMIC DNA]</scope>
    <source>
        <strain evidence="6">SAF-2024a</strain>
        <tissue evidence="6">Leaf</tissue>
    </source>
</reference>
<accession>A0ABD1GWD6</accession>
<keyword evidence="7" id="KW-1185">Reference proteome</keyword>
<dbReference type="SMART" id="SM01050">
    <property type="entry name" value="CactinC_cactus"/>
    <property type="match status" value="1"/>
</dbReference>
<dbReference type="AlphaFoldDB" id="A0ABD1GWD6"/>
<protein>
    <recommendedName>
        <fullName evidence="2">Splicing factor Cactin</fullName>
    </recommendedName>
</protein>
<dbReference type="PANTHER" id="PTHR21737">
    <property type="entry name" value="POLYGLUTAMINE BINDING PROTEIN 1/MARVEL MEMBRANE-ASSOCIATING DOMAIN CONTAINING 3"/>
    <property type="match status" value="1"/>
</dbReference>
<dbReference type="Pfam" id="PF09732">
    <property type="entry name" value="CactinC_cactus"/>
    <property type="match status" value="2"/>
</dbReference>
<dbReference type="EMBL" id="JBEAFC010000007">
    <property type="protein sequence ID" value="KAL1548407.1"/>
    <property type="molecule type" value="Genomic_DNA"/>
</dbReference>